<evidence type="ECO:0000256" key="8">
    <source>
        <dbReference type="ARBA" id="ARBA00023170"/>
    </source>
</evidence>
<evidence type="ECO:0000256" key="3">
    <source>
        <dbReference type="ARBA" id="ARBA00022452"/>
    </source>
</evidence>
<evidence type="ECO:0000256" key="4">
    <source>
        <dbReference type="ARBA" id="ARBA00022692"/>
    </source>
</evidence>
<proteinExistence type="inferred from homology"/>
<dbReference type="SUPFAM" id="SSF56935">
    <property type="entry name" value="Porins"/>
    <property type="match status" value="1"/>
</dbReference>
<dbReference type="InterPro" id="IPR039426">
    <property type="entry name" value="TonB-dep_rcpt-like"/>
</dbReference>
<evidence type="ECO:0000256" key="9">
    <source>
        <dbReference type="ARBA" id="ARBA00023237"/>
    </source>
</evidence>
<protein>
    <submittedName>
        <fullName evidence="14">Outer membrane cobalamin receptor protein</fullName>
    </submittedName>
</protein>
<dbReference type="Pfam" id="PF00593">
    <property type="entry name" value="TonB_dep_Rec_b-barrel"/>
    <property type="match status" value="1"/>
</dbReference>
<evidence type="ECO:0000256" key="5">
    <source>
        <dbReference type="ARBA" id="ARBA00022729"/>
    </source>
</evidence>
<dbReference type="Gene3D" id="2.40.170.20">
    <property type="entry name" value="TonB-dependent receptor, beta-barrel domain"/>
    <property type="match status" value="1"/>
</dbReference>
<dbReference type="GO" id="GO:0009279">
    <property type="term" value="C:cell outer membrane"/>
    <property type="evidence" value="ECO:0007669"/>
    <property type="project" value="UniProtKB-SubCell"/>
</dbReference>
<dbReference type="InterPro" id="IPR012910">
    <property type="entry name" value="Plug_dom"/>
</dbReference>
<reference evidence="14 15" key="1">
    <citation type="submission" date="2019-07" db="EMBL/GenBank/DDBJ databases">
        <title>Genomic Encyclopedia of Archaeal and Bacterial Type Strains, Phase II (KMG-II): from individual species to whole genera.</title>
        <authorList>
            <person name="Goeker M."/>
        </authorList>
    </citation>
    <scope>NUCLEOTIDE SEQUENCE [LARGE SCALE GENOMIC DNA]</scope>
    <source>
        <strain evidence="14 15">DSM 21935</strain>
    </source>
</reference>
<evidence type="ECO:0000256" key="7">
    <source>
        <dbReference type="ARBA" id="ARBA00023136"/>
    </source>
</evidence>
<keyword evidence="7 10" id="KW-0472">Membrane</keyword>
<feature type="domain" description="TonB-dependent receptor plug" evidence="13">
    <location>
        <begin position="56"/>
        <end position="158"/>
    </location>
</feature>
<dbReference type="EMBL" id="VNHY01000001">
    <property type="protein sequence ID" value="TYP94997.1"/>
    <property type="molecule type" value="Genomic_DNA"/>
</dbReference>
<feature type="domain" description="TonB-dependent receptor-like beta-barrel" evidence="12">
    <location>
        <begin position="184"/>
        <end position="618"/>
    </location>
</feature>
<keyword evidence="8 14" id="KW-0675">Receptor</keyword>
<dbReference type="PANTHER" id="PTHR30069:SF29">
    <property type="entry name" value="HEMOGLOBIN AND HEMOGLOBIN-HAPTOGLOBIN-BINDING PROTEIN 1-RELATED"/>
    <property type="match status" value="1"/>
</dbReference>
<evidence type="ECO:0000259" key="12">
    <source>
        <dbReference type="Pfam" id="PF00593"/>
    </source>
</evidence>
<gene>
    <name evidence="14" type="ORF">LX73_0291</name>
</gene>
<dbReference type="PANTHER" id="PTHR30069">
    <property type="entry name" value="TONB-DEPENDENT OUTER MEMBRANE RECEPTOR"/>
    <property type="match status" value="1"/>
</dbReference>
<organism evidence="14 15">
    <name type="scientific">Fodinibius salinus</name>
    <dbReference type="NCBI Taxonomy" id="860790"/>
    <lineage>
        <taxon>Bacteria</taxon>
        <taxon>Pseudomonadati</taxon>
        <taxon>Balneolota</taxon>
        <taxon>Balneolia</taxon>
        <taxon>Balneolales</taxon>
        <taxon>Balneolaceae</taxon>
        <taxon>Fodinibius</taxon>
    </lineage>
</organism>
<dbReference type="Pfam" id="PF07715">
    <property type="entry name" value="Plug"/>
    <property type="match status" value="1"/>
</dbReference>
<evidence type="ECO:0000256" key="6">
    <source>
        <dbReference type="ARBA" id="ARBA00023077"/>
    </source>
</evidence>
<dbReference type="GO" id="GO:0015344">
    <property type="term" value="F:siderophore uptake transmembrane transporter activity"/>
    <property type="evidence" value="ECO:0007669"/>
    <property type="project" value="TreeGrafter"/>
</dbReference>
<dbReference type="RefSeq" id="WP_148897681.1">
    <property type="nucleotide sequence ID" value="NZ_VNHY01000001.1"/>
</dbReference>
<keyword evidence="3 10" id="KW-1134">Transmembrane beta strand</keyword>
<dbReference type="InterPro" id="IPR000531">
    <property type="entry name" value="Beta-barrel_TonB"/>
</dbReference>
<keyword evidence="5" id="KW-0732">Signal</keyword>
<evidence type="ECO:0000256" key="10">
    <source>
        <dbReference type="PROSITE-ProRule" id="PRU01360"/>
    </source>
</evidence>
<keyword evidence="4 10" id="KW-0812">Transmembrane</keyword>
<dbReference type="InterPro" id="IPR037066">
    <property type="entry name" value="Plug_dom_sf"/>
</dbReference>
<evidence type="ECO:0000256" key="2">
    <source>
        <dbReference type="ARBA" id="ARBA00022448"/>
    </source>
</evidence>
<evidence type="ECO:0000256" key="1">
    <source>
        <dbReference type="ARBA" id="ARBA00004571"/>
    </source>
</evidence>
<evidence type="ECO:0000313" key="15">
    <source>
        <dbReference type="Proteomes" id="UP000324595"/>
    </source>
</evidence>
<keyword evidence="6 11" id="KW-0798">TonB box</keyword>
<keyword evidence="15" id="KW-1185">Reference proteome</keyword>
<dbReference type="AlphaFoldDB" id="A0A5D3YMC4"/>
<evidence type="ECO:0000313" key="14">
    <source>
        <dbReference type="EMBL" id="TYP94997.1"/>
    </source>
</evidence>
<keyword evidence="2 10" id="KW-0813">Transport</keyword>
<evidence type="ECO:0000256" key="11">
    <source>
        <dbReference type="RuleBase" id="RU003357"/>
    </source>
</evidence>
<dbReference type="GO" id="GO:0044718">
    <property type="term" value="P:siderophore transmembrane transport"/>
    <property type="evidence" value="ECO:0007669"/>
    <property type="project" value="TreeGrafter"/>
</dbReference>
<comment type="caution">
    <text evidence="14">The sequence shown here is derived from an EMBL/GenBank/DDBJ whole genome shotgun (WGS) entry which is preliminary data.</text>
</comment>
<comment type="similarity">
    <text evidence="10 11">Belongs to the TonB-dependent receptor family.</text>
</comment>
<dbReference type="OrthoDB" id="9762903at2"/>
<dbReference type="InterPro" id="IPR036942">
    <property type="entry name" value="Beta-barrel_TonB_sf"/>
</dbReference>
<keyword evidence="9 10" id="KW-0998">Cell outer membrane</keyword>
<accession>A0A5D3YMC4</accession>
<dbReference type="Proteomes" id="UP000324595">
    <property type="component" value="Unassembled WGS sequence"/>
</dbReference>
<sequence>MFSRPILRISRVFYVAIALALLPVGFTHAQSVLADTLQLDEITVVATRIQQPLEYQPINIELIDSARIGMLENRDIGEILAAESSLFIKQNGPGSFSNASQRGLSSEQIQVLWEGIPINNPMLGQNDLSLLPASFFSDIQVSSGVPSTAFGGGSLSGALYLSSDWEQGSRISLQQSAGSYGQRQTSLNARYNTGLWQVGVRSMLSRSENDFSYYNRAYNREEQRSHNRTERENLMTSVKRKLDKGSLESTFWITDSKNQIPGSVISPSPKARQEDQSLRWLSSYNSRWGKAKISLTNYLERVELNYFDPEIDTHSLSTNRRWLMSADIKFQPSTFVQWKGEVSGGITGVQTNNYTSDKQRQQLSVLANPVIVALDSKLRLYPALRFDAYSDFGSVVSPSLGINYELIEETVFLRGQLSRDFNPPTFNALYWAQSGNPNLEAERSNSFEAGLAVMPSKTSFSFASAQLTAFYSRISDGIRWFPGNNGVYSPSNVEQITSQGLEAQLKNILSFPAGLQISLRQSGSFTSTEITEPRFSGDGAVGHQLRYVPKWKYKASLSIKKGMAKALLQYQWIGRRYTTDTESISNSLDPYQVTDATLQLQKSVGGFRFTARAGINNIFGTNYEIVQWYAMPQRNYNFSLTTTYQF</sequence>
<name>A0A5D3YMC4_9BACT</name>
<evidence type="ECO:0000259" key="13">
    <source>
        <dbReference type="Pfam" id="PF07715"/>
    </source>
</evidence>
<dbReference type="PROSITE" id="PS52016">
    <property type="entry name" value="TONB_DEPENDENT_REC_3"/>
    <property type="match status" value="1"/>
</dbReference>
<comment type="subcellular location">
    <subcellularLocation>
        <location evidence="1 10">Cell outer membrane</location>
        <topology evidence="1 10">Multi-pass membrane protein</topology>
    </subcellularLocation>
</comment>
<dbReference type="Gene3D" id="2.170.130.10">
    <property type="entry name" value="TonB-dependent receptor, plug domain"/>
    <property type="match status" value="1"/>
</dbReference>